<accession>A0A1H2VT99</accession>
<protein>
    <submittedName>
        <fullName evidence="4">Uncharacterized conserved protein, heparinase superfamily</fullName>
    </submittedName>
</protein>
<sequence length="547" mass="58077">MSGLLDSLGLGLRVPEALAFRPEPLWIGDAAAARRLMDGRFRFAGQEVRAKDLGPWRLTPPSAAFAAALHGFAWLDDLAAAGTREARRVAQSWLFGWIAQFGEGAGPGWAPETAGIRATAWMERADFVLRDASADLERRFLRALAIHERRLRKGMDSAPEGLARLRAAAGHLNCTLALHAEDGARRAAARRLAAAASLAVNEDGGLNSRAPERLCEALIALAAAARHLRDAGLEPEPDHAAAIARAQSALRALRMRDGGLPRFHGGGTGASGRLDHALSLAHPRKAPPPRDRAMGFVRLAAGRATVVVDAARPPATPLAHASTLGFELAWGALRPIVNCGPAGEASGDWAAACRATAAQSSLSLEGVSSARIGPAARGPGPHPFGEGPREVEAETAQDAEGSWFLGAHDGYLGSHGLVHRRRLFLSHDGRDFRGEDVLESPDAAARKRFERAARAHPETGAGLAFSAHFHLHPEVQATARPDGSVTLALDGTRWTFTVNGGEARLRDSVYFEPEQTDPRATKQVVVSARAVEYGGRVSWGLRLGDPA</sequence>
<name>A0A1H2VT99_9RHOB</name>
<feature type="domain" description="Heparinase II/III-like C-terminal" evidence="3">
    <location>
        <begin position="288"/>
        <end position="539"/>
    </location>
</feature>
<dbReference type="Gene3D" id="1.50.10.100">
    <property type="entry name" value="Chondroitin AC/alginate lyase"/>
    <property type="match status" value="1"/>
</dbReference>
<dbReference type="OrthoDB" id="9787373at2"/>
<dbReference type="InterPro" id="IPR008929">
    <property type="entry name" value="Chondroitin_lyas"/>
</dbReference>
<dbReference type="AlphaFoldDB" id="A0A1H2VT99"/>
<proteinExistence type="predicted"/>
<keyword evidence="5" id="KW-1185">Reference proteome</keyword>
<dbReference type="GO" id="GO:0030313">
    <property type="term" value="C:cell envelope"/>
    <property type="evidence" value="ECO:0007669"/>
    <property type="project" value="UniProtKB-SubCell"/>
</dbReference>
<evidence type="ECO:0000256" key="1">
    <source>
        <dbReference type="ARBA" id="ARBA00004196"/>
    </source>
</evidence>
<evidence type="ECO:0000259" key="3">
    <source>
        <dbReference type="Pfam" id="PF07940"/>
    </source>
</evidence>
<comment type="subcellular location">
    <subcellularLocation>
        <location evidence="1">Cell envelope</location>
    </subcellularLocation>
</comment>
<organism evidence="4 5">
    <name type="scientific">Albimonas donghaensis</name>
    <dbReference type="NCBI Taxonomy" id="356660"/>
    <lineage>
        <taxon>Bacteria</taxon>
        <taxon>Pseudomonadati</taxon>
        <taxon>Pseudomonadota</taxon>
        <taxon>Alphaproteobacteria</taxon>
        <taxon>Rhodobacterales</taxon>
        <taxon>Paracoccaceae</taxon>
        <taxon>Albimonas</taxon>
    </lineage>
</organism>
<dbReference type="EMBL" id="FNMZ01000002">
    <property type="protein sequence ID" value="SDW71550.1"/>
    <property type="molecule type" value="Genomic_DNA"/>
</dbReference>
<dbReference type="GO" id="GO:0016829">
    <property type="term" value="F:lyase activity"/>
    <property type="evidence" value="ECO:0007669"/>
    <property type="project" value="InterPro"/>
</dbReference>
<reference evidence="4 5" key="1">
    <citation type="submission" date="2016-10" db="EMBL/GenBank/DDBJ databases">
        <authorList>
            <person name="de Groot N.N."/>
        </authorList>
    </citation>
    <scope>NUCLEOTIDE SEQUENCE [LARGE SCALE GENOMIC DNA]</scope>
    <source>
        <strain evidence="4 5">DSM 17890</strain>
    </source>
</reference>
<evidence type="ECO:0000313" key="4">
    <source>
        <dbReference type="EMBL" id="SDW71550.1"/>
    </source>
</evidence>
<evidence type="ECO:0000313" key="5">
    <source>
        <dbReference type="Proteomes" id="UP000199118"/>
    </source>
</evidence>
<dbReference type="Gene3D" id="2.70.98.70">
    <property type="match status" value="1"/>
</dbReference>
<dbReference type="STRING" id="356660.SAMN05444336_102167"/>
<dbReference type="Pfam" id="PF07940">
    <property type="entry name" value="Hepar_II_III_C"/>
    <property type="match status" value="1"/>
</dbReference>
<feature type="region of interest" description="Disordered" evidence="2">
    <location>
        <begin position="371"/>
        <end position="391"/>
    </location>
</feature>
<gene>
    <name evidence="4" type="ORF">SAMN05444336_102167</name>
</gene>
<evidence type="ECO:0000256" key="2">
    <source>
        <dbReference type="SAM" id="MobiDB-lite"/>
    </source>
</evidence>
<dbReference type="RefSeq" id="WP_143040244.1">
    <property type="nucleotide sequence ID" value="NZ_FNMZ01000002.1"/>
</dbReference>
<dbReference type="InterPro" id="IPR012480">
    <property type="entry name" value="Hepar_II_III_C"/>
</dbReference>
<dbReference type="Proteomes" id="UP000199118">
    <property type="component" value="Unassembled WGS sequence"/>
</dbReference>